<dbReference type="OrthoDB" id="1096772at2759"/>
<dbReference type="PANTHER" id="PTHR31286:SF99">
    <property type="entry name" value="DUF4283 DOMAIN-CONTAINING PROTEIN"/>
    <property type="match status" value="1"/>
</dbReference>
<keyword evidence="2" id="KW-1185">Reference proteome</keyword>
<sequence>MGADCFLCWFVNMEARNNILIGGPWYVAGQIIGVDQWTTGLSAKSLKGFTSPVWIRLPNLPLEYRDEANLARLAMGIREPLFRDEQTKLWNRCAFARMCIRLDLSKRLPKGIWANGLEGRFFQPIEYEGIPLICLKCGKVGHKAEVRKEVCALPKQHDLKMGNVQDQLCSKVDGVVSAAGSSGGGSGCVTGLKGADSRQDVGKSYEDVSSTAVDVDHGEWTIVTRRRRTNTRTENRTLVRESKSAVGAPKLVWRKVSNVQKEVDAHDVKENAKGGARNSNDPSEHLMEITPIVNKLPNDMVVDSKLS</sequence>
<gene>
    <name evidence="1" type="ORF">KFK09_024072</name>
</gene>
<dbReference type="AlphaFoldDB" id="A0A8T3AD07"/>
<dbReference type="PANTHER" id="PTHR31286">
    <property type="entry name" value="GLYCINE-RICH CELL WALL STRUCTURAL PROTEIN 1.8-LIKE"/>
    <property type="match status" value="1"/>
</dbReference>
<dbReference type="EMBL" id="JAGYWB010000017">
    <property type="protein sequence ID" value="KAI0493943.1"/>
    <property type="molecule type" value="Genomic_DNA"/>
</dbReference>
<protein>
    <recommendedName>
        <fullName evidence="3">DUF4283 domain-containing protein</fullName>
    </recommendedName>
</protein>
<reference evidence="1" key="1">
    <citation type="journal article" date="2022" name="Front. Genet.">
        <title>Chromosome-Scale Assembly of the Dendrobium nobile Genome Provides Insights Into the Molecular Mechanism of the Biosynthesis of the Medicinal Active Ingredient of Dendrobium.</title>
        <authorList>
            <person name="Xu Q."/>
            <person name="Niu S.-C."/>
            <person name="Li K.-L."/>
            <person name="Zheng P.-J."/>
            <person name="Zhang X.-J."/>
            <person name="Jia Y."/>
            <person name="Liu Y."/>
            <person name="Niu Y.-X."/>
            <person name="Yu L.-H."/>
            <person name="Chen D.-F."/>
            <person name="Zhang G.-Q."/>
        </authorList>
    </citation>
    <scope>NUCLEOTIDE SEQUENCE</scope>
    <source>
        <tissue evidence="1">Leaf</tissue>
    </source>
</reference>
<evidence type="ECO:0000313" key="1">
    <source>
        <dbReference type="EMBL" id="KAI0493943.1"/>
    </source>
</evidence>
<evidence type="ECO:0008006" key="3">
    <source>
        <dbReference type="Google" id="ProtNLM"/>
    </source>
</evidence>
<dbReference type="InterPro" id="IPR040256">
    <property type="entry name" value="At4g02000-like"/>
</dbReference>
<accession>A0A8T3AD07</accession>
<dbReference type="Proteomes" id="UP000829196">
    <property type="component" value="Unassembled WGS sequence"/>
</dbReference>
<comment type="caution">
    <text evidence="1">The sequence shown here is derived from an EMBL/GenBank/DDBJ whole genome shotgun (WGS) entry which is preliminary data.</text>
</comment>
<evidence type="ECO:0000313" key="2">
    <source>
        <dbReference type="Proteomes" id="UP000829196"/>
    </source>
</evidence>
<name>A0A8T3AD07_DENNO</name>
<proteinExistence type="predicted"/>
<organism evidence="1 2">
    <name type="scientific">Dendrobium nobile</name>
    <name type="common">Orchid</name>
    <dbReference type="NCBI Taxonomy" id="94219"/>
    <lineage>
        <taxon>Eukaryota</taxon>
        <taxon>Viridiplantae</taxon>
        <taxon>Streptophyta</taxon>
        <taxon>Embryophyta</taxon>
        <taxon>Tracheophyta</taxon>
        <taxon>Spermatophyta</taxon>
        <taxon>Magnoliopsida</taxon>
        <taxon>Liliopsida</taxon>
        <taxon>Asparagales</taxon>
        <taxon>Orchidaceae</taxon>
        <taxon>Epidendroideae</taxon>
        <taxon>Malaxideae</taxon>
        <taxon>Dendrobiinae</taxon>
        <taxon>Dendrobium</taxon>
    </lineage>
</organism>